<evidence type="ECO:0000313" key="1">
    <source>
        <dbReference type="EMBL" id="MBB6071419.1"/>
    </source>
</evidence>
<dbReference type="RefSeq" id="WP_170036702.1">
    <property type="nucleotide sequence ID" value="NZ_JABDTL010000002.1"/>
</dbReference>
<name>A0A841H0E7_9BACT</name>
<dbReference type="AlphaFoldDB" id="A0A841H0E7"/>
<proteinExistence type="predicted"/>
<evidence type="ECO:0000313" key="2">
    <source>
        <dbReference type="Proteomes" id="UP000582837"/>
    </source>
</evidence>
<dbReference type="EMBL" id="JACHIA010000008">
    <property type="protein sequence ID" value="MBB6071419.1"/>
    <property type="molecule type" value="Genomic_DNA"/>
</dbReference>
<organism evidence="1 2">
    <name type="scientific">Longimicrobium terrae</name>
    <dbReference type="NCBI Taxonomy" id="1639882"/>
    <lineage>
        <taxon>Bacteria</taxon>
        <taxon>Pseudomonadati</taxon>
        <taxon>Gemmatimonadota</taxon>
        <taxon>Longimicrobiia</taxon>
        <taxon>Longimicrobiales</taxon>
        <taxon>Longimicrobiaceae</taxon>
        <taxon>Longimicrobium</taxon>
    </lineage>
</organism>
<comment type="caution">
    <text evidence="1">The sequence shown here is derived from an EMBL/GenBank/DDBJ whole genome shotgun (WGS) entry which is preliminary data.</text>
</comment>
<accession>A0A841H0E7</accession>
<dbReference type="Proteomes" id="UP000582837">
    <property type="component" value="Unassembled WGS sequence"/>
</dbReference>
<gene>
    <name evidence="1" type="ORF">HNQ61_003043</name>
</gene>
<sequence>MDLDQFLVSRDVDLPTLVDRVNAKLGLLPADVLIAVGSLVEGLGTTKSDLDLLLVTARPGEQSGSEVAVVAGRCLVDVRVLPVWEITDLVGKVEDWYRSPWDVTHAVRFTIKDRLLLHRLLRGRRLTEGSGGGTGDIPWPRQEVLARLKLQVARQHARTVQVDMAGHRDMSDWCSLVYAAQDLLGASVDALTAGYGLTNPYSKWRSRMLERVPDSWEHDLGSRPDGRSAAEAVWRLHHTPERPDREAALEHAFRISAFSRMVFSWAERRLVLNSAAAEGADRSWPAERPQPGAERLPFLDFDVDFQLAGEQVLLGRLNEFAPPARLSRAEFGMALLFDGITTVREAGAVFQGRVPEGEEHRPAQTLVAKLAGARLLAP</sequence>
<reference evidence="1 2" key="1">
    <citation type="submission" date="2020-08" db="EMBL/GenBank/DDBJ databases">
        <title>Genomic Encyclopedia of Type Strains, Phase IV (KMG-IV): sequencing the most valuable type-strain genomes for metagenomic binning, comparative biology and taxonomic classification.</title>
        <authorList>
            <person name="Goeker M."/>
        </authorList>
    </citation>
    <scope>NUCLEOTIDE SEQUENCE [LARGE SCALE GENOMIC DNA]</scope>
    <source>
        <strain evidence="1 2">DSM 29007</strain>
    </source>
</reference>
<keyword evidence="2" id="KW-1185">Reference proteome</keyword>
<protein>
    <submittedName>
        <fullName evidence="1">Uncharacterized protein</fullName>
    </submittedName>
</protein>